<reference evidence="1 2" key="1">
    <citation type="submission" date="2023-07" db="EMBL/GenBank/DDBJ databases">
        <title>Sequencing the genomes of 1000 actinobacteria strains.</title>
        <authorList>
            <person name="Klenk H.-P."/>
        </authorList>
    </citation>
    <scope>NUCLEOTIDE SEQUENCE [LARGE SCALE GENOMIC DNA]</scope>
    <source>
        <strain evidence="1 2">DSM 20167</strain>
    </source>
</reference>
<dbReference type="EMBL" id="JAVDYI010000001">
    <property type="protein sequence ID" value="MDR7360350.1"/>
    <property type="molecule type" value="Genomic_DNA"/>
</dbReference>
<comment type="caution">
    <text evidence="1">The sequence shown here is derived from an EMBL/GenBank/DDBJ whole genome shotgun (WGS) entry which is preliminary data.</text>
</comment>
<accession>A0ABU2BNW7</accession>
<keyword evidence="2" id="KW-1185">Reference proteome</keyword>
<organism evidence="1 2">
    <name type="scientific">Paeniglutamicibacter sulfureus</name>
    <dbReference type="NCBI Taxonomy" id="43666"/>
    <lineage>
        <taxon>Bacteria</taxon>
        <taxon>Bacillati</taxon>
        <taxon>Actinomycetota</taxon>
        <taxon>Actinomycetes</taxon>
        <taxon>Micrococcales</taxon>
        <taxon>Micrococcaceae</taxon>
        <taxon>Paeniglutamicibacter</taxon>
    </lineage>
</organism>
<sequence>MTRNLELDWIDSLTAHVTNRTGSPVFDVDLRTTGKVTVEGEADWSFSAEQLPDGEFIGLNRVKDDVGWATAPPFLEISWRNEDSTEQNYRRVPLHHAKE</sequence>
<dbReference type="RefSeq" id="WP_302265847.1">
    <property type="nucleotide sequence ID" value="NZ_BAAAWO010000001.1"/>
</dbReference>
<evidence type="ECO:0000313" key="1">
    <source>
        <dbReference type="EMBL" id="MDR7360350.1"/>
    </source>
</evidence>
<name>A0ABU2BNW7_9MICC</name>
<evidence type="ECO:0000313" key="2">
    <source>
        <dbReference type="Proteomes" id="UP001183817"/>
    </source>
</evidence>
<protein>
    <submittedName>
        <fullName evidence="1">Uncharacterized protein</fullName>
    </submittedName>
</protein>
<proteinExistence type="predicted"/>
<gene>
    <name evidence="1" type="ORF">J2S64_004041</name>
</gene>
<dbReference type="Proteomes" id="UP001183817">
    <property type="component" value="Unassembled WGS sequence"/>
</dbReference>